<dbReference type="SMART" id="SM00220">
    <property type="entry name" value="S_TKc"/>
    <property type="match status" value="1"/>
</dbReference>
<dbReference type="STRING" id="763407.A0A162NLH1"/>
<feature type="region of interest" description="Disordered" evidence="3">
    <location>
        <begin position="1"/>
        <end position="28"/>
    </location>
</feature>
<dbReference type="PROSITE" id="PS50011">
    <property type="entry name" value="PROTEIN_KINASE_DOM"/>
    <property type="match status" value="1"/>
</dbReference>
<dbReference type="InParanoid" id="A0A162NLH1"/>
<dbReference type="PROSITE" id="PS00108">
    <property type="entry name" value="PROTEIN_KINASE_ST"/>
    <property type="match status" value="1"/>
</dbReference>
<dbReference type="GO" id="GO:0000226">
    <property type="term" value="P:microtubule cytoskeleton organization"/>
    <property type="evidence" value="ECO:0007669"/>
    <property type="project" value="TreeGrafter"/>
</dbReference>
<dbReference type="PANTHER" id="PTHR24346">
    <property type="entry name" value="MAP/MICROTUBULE AFFINITY-REGULATING KINASE"/>
    <property type="match status" value="1"/>
</dbReference>
<dbReference type="RefSeq" id="XP_018293358.1">
    <property type="nucleotide sequence ID" value="XM_018428187.1"/>
</dbReference>
<keyword evidence="6" id="KW-1185">Reference proteome</keyword>
<dbReference type="Gene3D" id="1.10.510.10">
    <property type="entry name" value="Transferase(Phosphotransferase) domain 1"/>
    <property type="match status" value="1"/>
</dbReference>
<feature type="compositionally biased region" description="Polar residues" evidence="3">
    <location>
        <begin position="17"/>
        <end position="28"/>
    </location>
</feature>
<dbReference type="GO" id="GO:0005524">
    <property type="term" value="F:ATP binding"/>
    <property type="evidence" value="ECO:0007669"/>
    <property type="project" value="UniProtKB-KW"/>
</dbReference>
<evidence type="ECO:0000313" key="5">
    <source>
        <dbReference type="EMBL" id="OAD75318.1"/>
    </source>
</evidence>
<dbReference type="GO" id="GO:0005737">
    <property type="term" value="C:cytoplasm"/>
    <property type="evidence" value="ECO:0007669"/>
    <property type="project" value="TreeGrafter"/>
</dbReference>
<dbReference type="GeneID" id="28989093"/>
<sequence>MARLEAKYGRYVKPPQHASNKDSGATSKKNIASGATAVIRLVKNPSTGVILAVKEFKKRGRQEDKRDYRKRMNNEYCISKIASGHVNIVETLDLVLDERERWCTVMEYCAGGDVFNLLAQRTINITTMDRHCLFKQLLTGLEHLHKLGIAHRDIKPENLVLTSRGTLKIADFGVADVVQNDYQTETQLCYKWCGSEPFWSPEVWALCSELSPYDGRALDVWSAAITFFCIRFGRLPFSNAFYNNNGRPIAVPRGAKQGSPAAPNQPDTGHILSEEERTCLAGMLDPNPKTRWTIKQALESTWIEGVEMCHDGDLPNGWRHHHCVPTLNLSHSK</sequence>
<gene>
    <name evidence="5" type="ORF">PHYBLDRAFT_110940</name>
</gene>
<accession>A0A162NLH1</accession>
<protein>
    <recommendedName>
        <fullName evidence="4">Protein kinase domain-containing protein</fullName>
    </recommendedName>
</protein>
<dbReference type="AlphaFoldDB" id="A0A162NLH1"/>
<dbReference type="PANTHER" id="PTHR24346:SF76">
    <property type="entry name" value="NON-SPECIFIC SERINE_THREONINE PROTEIN KINASE"/>
    <property type="match status" value="1"/>
</dbReference>
<dbReference type="GO" id="GO:0035556">
    <property type="term" value="P:intracellular signal transduction"/>
    <property type="evidence" value="ECO:0007669"/>
    <property type="project" value="TreeGrafter"/>
</dbReference>
<proteinExistence type="predicted"/>
<dbReference type="Pfam" id="PF00069">
    <property type="entry name" value="Pkinase"/>
    <property type="match status" value="1"/>
</dbReference>
<dbReference type="GO" id="GO:0004674">
    <property type="term" value="F:protein serine/threonine kinase activity"/>
    <property type="evidence" value="ECO:0007669"/>
    <property type="project" value="TreeGrafter"/>
</dbReference>
<evidence type="ECO:0000256" key="2">
    <source>
        <dbReference type="ARBA" id="ARBA00022840"/>
    </source>
</evidence>
<dbReference type="FunCoup" id="A0A162NLH1">
    <property type="interactions" value="433"/>
</dbReference>
<keyword evidence="1" id="KW-0547">Nucleotide-binding</keyword>
<dbReference type="OrthoDB" id="4062651at2759"/>
<dbReference type="Proteomes" id="UP000077315">
    <property type="component" value="Unassembled WGS sequence"/>
</dbReference>
<dbReference type="VEuPathDB" id="FungiDB:PHYBLDRAFT_110940"/>
<dbReference type="SUPFAM" id="SSF56112">
    <property type="entry name" value="Protein kinase-like (PK-like)"/>
    <property type="match status" value="1"/>
</dbReference>
<evidence type="ECO:0000313" key="6">
    <source>
        <dbReference type="Proteomes" id="UP000077315"/>
    </source>
</evidence>
<dbReference type="EMBL" id="KV440977">
    <property type="protein sequence ID" value="OAD75318.1"/>
    <property type="molecule type" value="Genomic_DNA"/>
</dbReference>
<dbReference type="InterPro" id="IPR011009">
    <property type="entry name" value="Kinase-like_dom_sf"/>
</dbReference>
<organism evidence="5 6">
    <name type="scientific">Phycomyces blakesleeanus (strain ATCC 8743b / DSM 1359 / FGSC 10004 / NBRC 33097 / NRRL 1555)</name>
    <dbReference type="NCBI Taxonomy" id="763407"/>
    <lineage>
        <taxon>Eukaryota</taxon>
        <taxon>Fungi</taxon>
        <taxon>Fungi incertae sedis</taxon>
        <taxon>Mucoromycota</taxon>
        <taxon>Mucoromycotina</taxon>
        <taxon>Mucoromycetes</taxon>
        <taxon>Mucorales</taxon>
        <taxon>Phycomycetaceae</taxon>
        <taxon>Phycomyces</taxon>
    </lineage>
</organism>
<dbReference type="InterPro" id="IPR000719">
    <property type="entry name" value="Prot_kinase_dom"/>
</dbReference>
<evidence type="ECO:0000256" key="1">
    <source>
        <dbReference type="ARBA" id="ARBA00022741"/>
    </source>
</evidence>
<keyword evidence="2" id="KW-0067">ATP-binding</keyword>
<reference evidence="6" key="1">
    <citation type="submission" date="2015-06" db="EMBL/GenBank/DDBJ databases">
        <title>Expansion of signal transduction pathways in fungi by whole-genome duplication.</title>
        <authorList>
            <consortium name="DOE Joint Genome Institute"/>
            <person name="Corrochano L.M."/>
            <person name="Kuo A."/>
            <person name="Marcet-Houben M."/>
            <person name="Polaino S."/>
            <person name="Salamov A."/>
            <person name="Villalobos J.M."/>
            <person name="Alvarez M.I."/>
            <person name="Avalos J."/>
            <person name="Benito E.P."/>
            <person name="Benoit I."/>
            <person name="Burger G."/>
            <person name="Camino L.P."/>
            <person name="Canovas D."/>
            <person name="Cerda-Olmedo E."/>
            <person name="Cheng J.-F."/>
            <person name="Dominguez A."/>
            <person name="Elias M."/>
            <person name="Eslava A.P."/>
            <person name="Glaser F."/>
            <person name="Grimwood J."/>
            <person name="Gutierrez G."/>
            <person name="Heitman J."/>
            <person name="Henrissat B."/>
            <person name="Iturriaga E.A."/>
            <person name="Lang B.F."/>
            <person name="Lavin J.L."/>
            <person name="Lee S."/>
            <person name="Li W."/>
            <person name="Lindquist E."/>
            <person name="Lopez-Garcia S."/>
            <person name="Luque E.M."/>
            <person name="Marcos A.T."/>
            <person name="Martin J."/>
            <person name="McCluskey K."/>
            <person name="Medina H.R."/>
            <person name="Miralles-Duran A."/>
            <person name="Miyazaki A."/>
            <person name="Munoz-Torres E."/>
            <person name="Oguiza J.A."/>
            <person name="Ohm R."/>
            <person name="Olmedo M."/>
            <person name="Orejas M."/>
            <person name="Ortiz-Castellanos L."/>
            <person name="Pisabarro A.G."/>
            <person name="Rodriguez-Romero J."/>
            <person name="Ruiz-Herrera J."/>
            <person name="Ruiz-Vazquez R."/>
            <person name="Sanz C."/>
            <person name="Schackwitz W."/>
            <person name="Schmutz J."/>
            <person name="Shahriari M."/>
            <person name="Shelest E."/>
            <person name="Silva-Franco F."/>
            <person name="Soanes D."/>
            <person name="Syed K."/>
            <person name="Tagua V.G."/>
            <person name="Talbot N.J."/>
            <person name="Thon M."/>
            <person name="De vries R.P."/>
            <person name="Wiebenga A."/>
            <person name="Yadav J.S."/>
            <person name="Braun E.L."/>
            <person name="Baker S."/>
            <person name="Garre V."/>
            <person name="Horwitz B."/>
            <person name="Torres-Martinez S."/>
            <person name="Idnurm A."/>
            <person name="Herrera-Estrella A."/>
            <person name="Gabaldon T."/>
            <person name="Grigoriev I.V."/>
        </authorList>
    </citation>
    <scope>NUCLEOTIDE SEQUENCE [LARGE SCALE GENOMIC DNA]</scope>
    <source>
        <strain evidence="6">NRRL 1555(-)</strain>
    </source>
</reference>
<name>A0A162NLH1_PHYB8</name>
<evidence type="ECO:0000259" key="4">
    <source>
        <dbReference type="PROSITE" id="PS50011"/>
    </source>
</evidence>
<dbReference type="InterPro" id="IPR008271">
    <property type="entry name" value="Ser/Thr_kinase_AS"/>
</dbReference>
<feature type="domain" description="Protein kinase" evidence="4">
    <location>
        <begin position="25"/>
        <end position="303"/>
    </location>
</feature>
<evidence type="ECO:0000256" key="3">
    <source>
        <dbReference type="SAM" id="MobiDB-lite"/>
    </source>
</evidence>